<dbReference type="Gene3D" id="3.30.360.10">
    <property type="entry name" value="Dihydrodipicolinate Reductase, domain 2"/>
    <property type="match status" value="1"/>
</dbReference>
<comment type="caution">
    <text evidence="1">The sequence shown here is derived from an EMBL/GenBank/DDBJ whole genome shotgun (WGS) entry which is preliminary data.</text>
</comment>
<gene>
    <name evidence="1" type="ORF">A45J_2404</name>
</gene>
<dbReference type="PANTHER" id="PTHR43377">
    <property type="entry name" value="BILIVERDIN REDUCTASE A"/>
    <property type="match status" value="1"/>
</dbReference>
<dbReference type="EMBL" id="BLAB01000001">
    <property type="protein sequence ID" value="GER94640.1"/>
    <property type="molecule type" value="Genomic_DNA"/>
</dbReference>
<accession>A0A5J4L6W4</accession>
<organism evidence="1">
    <name type="scientific">hot springs metagenome</name>
    <dbReference type="NCBI Taxonomy" id="433727"/>
    <lineage>
        <taxon>unclassified sequences</taxon>
        <taxon>metagenomes</taxon>
        <taxon>ecological metagenomes</taxon>
    </lineage>
</organism>
<sequence length="142" mass="16369">MIYLTESIPVQAYAERVSGNNRTVVNNDNVSIVIKFKDGSIGNIFYSALGDKAFSRERVEVYCEGKTFVIEDFKNSYYWLGGKTKKFKTLNQEMGYKEELKHFIDVITGKDTPKIQYEEIYYSTLCVFKINESLSKGQVIKI</sequence>
<name>A0A5J4L6W4_9ZZZZ</name>
<dbReference type="SUPFAM" id="SSF55347">
    <property type="entry name" value="Glyceraldehyde-3-phosphate dehydrogenase-like, C-terminal domain"/>
    <property type="match status" value="1"/>
</dbReference>
<dbReference type="AlphaFoldDB" id="A0A5J4L6W4"/>
<protein>
    <recommendedName>
        <fullName evidence="2">Gfo/Idh/MocA-like oxidoreductase C-terminal domain-containing protein</fullName>
    </recommendedName>
</protein>
<evidence type="ECO:0000313" key="1">
    <source>
        <dbReference type="EMBL" id="GER94640.1"/>
    </source>
</evidence>
<proteinExistence type="predicted"/>
<dbReference type="PANTHER" id="PTHR43377:SF1">
    <property type="entry name" value="BILIVERDIN REDUCTASE A"/>
    <property type="match status" value="1"/>
</dbReference>
<dbReference type="InterPro" id="IPR051450">
    <property type="entry name" value="Gfo/Idh/MocA_Oxidoreductases"/>
</dbReference>
<evidence type="ECO:0008006" key="2">
    <source>
        <dbReference type="Google" id="ProtNLM"/>
    </source>
</evidence>
<reference evidence="1" key="1">
    <citation type="submission" date="2019-10" db="EMBL/GenBank/DDBJ databases">
        <title>Metagenomic sequencing of thiosulfate-disproportionating enrichment culture.</title>
        <authorList>
            <person name="Umezawa K."/>
            <person name="Kojima H."/>
            <person name="Fukui M."/>
        </authorList>
    </citation>
    <scope>NUCLEOTIDE SEQUENCE</scope>
    <source>
        <strain evidence="1">45J</strain>
    </source>
</reference>